<feature type="domain" description="Sodium/calcium exchanger membrane region" evidence="12">
    <location>
        <begin position="239"/>
        <end position="403"/>
    </location>
</feature>
<dbReference type="PANTHER" id="PTHR31503:SF14">
    <property type="entry name" value="VACUOLAR CALCIUM ION TRANSPORTER"/>
    <property type="match status" value="1"/>
</dbReference>
<comment type="subcellular location">
    <subcellularLocation>
        <location evidence="1">Endomembrane system</location>
        <topology evidence="1">Multi-pass membrane protein</topology>
    </subcellularLocation>
    <subcellularLocation>
        <location evidence="10">Vacuole membrane</location>
    </subcellularLocation>
</comment>
<evidence type="ECO:0000256" key="7">
    <source>
        <dbReference type="ARBA" id="ARBA00022989"/>
    </source>
</evidence>
<evidence type="ECO:0000256" key="6">
    <source>
        <dbReference type="ARBA" id="ARBA00022837"/>
    </source>
</evidence>
<feature type="transmembrane region" description="Helical" evidence="10">
    <location>
        <begin position="434"/>
        <end position="458"/>
    </location>
</feature>
<dbReference type="RefSeq" id="XP_070866217.1">
    <property type="nucleotide sequence ID" value="XM_071011292.1"/>
</dbReference>
<keyword evidence="7 10" id="KW-1133">Transmembrane helix</keyword>
<evidence type="ECO:0000313" key="14">
    <source>
        <dbReference type="Proteomes" id="UP001600064"/>
    </source>
</evidence>
<dbReference type="InterPro" id="IPR004837">
    <property type="entry name" value="NaCa_Exmemb"/>
</dbReference>
<evidence type="ECO:0000256" key="5">
    <source>
        <dbReference type="ARBA" id="ARBA00022692"/>
    </source>
</evidence>
<dbReference type="Pfam" id="PF01699">
    <property type="entry name" value="Na_Ca_ex"/>
    <property type="match status" value="2"/>
</dbReference>
<dbReference type="GeneID" id="98125936"/>
<keyword evidence="6 10" id="KW-0106">Calcium</keyword>
<dbReference type="NCBIfam" id="TIGR00378">
    <property type="entry name" value="cax"/>
    <property type="match status" value="1"/>
</dbReference>
<dbReference type="EMBL" id="JAZGUE010000004">
    <property type="protein sequence ID" value="KAL2267490.1"/>
    <property type="molecule type" value="Genomic_DNA"/>
</dbReference>
<keyword evidence="4 10" id="KW-0109">Calcium transport</keyword>
<accession>A0ABR4DAW1</accession>
<name>A0ABR4DAW1_9PEZI</name>
<keyword evidence="8 10" id="KW-0406">Ion transport</keyword>
<evidence type="ECO:0000313" key="13">
    <source>
        <dbReference type="EMBL" id="KAL2267490.1"/>
    </source>
</evidence>
<keyword evidence="3 10" id="KW-0813">Transport</keyword>
<feature type="compositionally biased region" description="Low complexity" evidence="11">
    <location>
        <begin position="155"/>
        <end position="174"/>
    </location>
</feature>
<evidence type="ECO:0000256" key="4">
    <source>
        <dbReference type="ARBA" id="ARBA00022568"/>
    </source>
</evidence>
<dbReference type="Proteomes" id="UP001600064">
    <property type="component" value="Unassembled WGS sequence"/>
</dbReference>
<dbReference type="InterPro" id="IPR004713">
    <property type="entry name" value="CaH_exchang"/>
</dbReference>
<dbReference type="Gene3D" id="1.20.1420.30">
    <property type="entry name" value="NCX, central ion-binding region"/>
    <property type="match status" value="2"/>
</dbReference>
<protein>
    <recommendedName>
        <fullName evidence="10">Vacuolar calcium ion transporter</fullName>
    </recommendedName>
</protein>
<feature type="compositionally biased region" description="Low complexity" evidence="11">
    <location>
        <begin position="129"/>
        <end position="142"/>
    </location>
</feature>
<keyword evidence="5 10" id="KW-0812">Transmembrane</keyword>
<comment type="caution">
    <text evidence="13">The sequence shown here is derived from an EMBL/GenBank/DDBJ whole genome shotgun (WGS) entry which is preliminary data.</text>
</comment>
<dbReference type="InterPro" id="IPR044880">
    <property type="entry name" value="NCX_ion-bd_dom_sf"/>
</dbReference>
<evidence type="ECO:0000256" key="10">
    <source>
        <dbReference type="RuleBase" id="RU365028"/>
    </source>
</evidence>
<evidence type="ECO:0000256" key="3">
    <source>
        <dbReference type="ARBA" id="ARBA00022448"/>
    </source>
</evidence>
<evidence type="ECO:0000256" key="9">
    <source>
        <dbReference type="ARBA" id="ARBA00023136"/>
    </source>
</evidence>
<evidence type="ECO:0000256" key="11">
    <source>
        <dbReference type="SAM" id="MobiDB-lite"/>
    </source>
</evidence>
<feature type="transmembrane region" description="Helical" evidence="10">
    <location>
        <begin position="536"/>
        <end position="557"/>
    </location>
</feature>
<feature type="transmembrane region" description="Helical" evidence="10">
    <location>
        <begin position="564"/>
        <end position="584"/>
    </location>
</feature>
<feature type="transmembrane region" description="Helical" evidence="10">
    <location>
        <begin position="306"/>
        <end position="330"/>
    </location>
</feature>
<feature type="transmembrane region" description="Helical" evidence="10">
    <location>
        <begin position="342"/>
        <end position="364"/>
    </location>
</feature>
<dbReference type="PANTHER" id="PTHR31503">
    <property type="entry name" value="VACUOLAR CALCIUM ION TRANSPORTER"/>
    <property type="match status" value="1"/>
</dbReference>
<keyword evidence="9 10" id="KW-0472">Membrane</keyword>
<evidence type="ECO:0000256" key="2">
    <source>
        <dbReference type="ARBA" id="ARBA00008170"/>
    </source>
</evidence>
<feature type="compositionally biased region" description="Gly residues" evidence="11">
    <location>
        <begin position="1"/>
        <end position="10"/>
    </location>
</feature>
<feature type="domain" description="Sodium/calcium exchanger membrane region" evidence="12">
    <location>
        <begin position="441"/>
        <end position="580"/>
    </location>
</feature>
<organism evidence="13 14">
    <name type="scientific">Remersonia thermophila</name>
    <dbReference type="NCBI Taxonomy" id="72144"/>
    <lineage>
        <taxon>Eukaryota</taxon>
        <taxon>Fungi</taxon>
        <taxon>Dikarya</taxon>
        <taxon>Ascomycota</taxon>
        <taxon>Pezizomycotina</taxon>
        <taxon>Sordariomycetes</taxon>
        <taxon>Sordariomycetidae</taxon>
        <taxon>Sordariales</taxon>
        <taxon>Sordariales incertae sedis</taxon>
        <taxon>Remersonia</taxon>
    </lineage>
</organism>
<keyword evidence="10" id="KW-0926">Vacuole</keyword>
<feature type="compositionally biased region" description="Pro residues" evidence="11">
    <location>
        <begin position="27"/>
        <end position="38"/>
    </location>
</feature>
<evidence type="ECO:0000256" key="8">
    <source>
        <dbReference type="ARBA" id="ARBA00023065"/>
    </source>
</evidence>
<feature type="transmembrane region" description="Helical" evidence="10">
    <location>
        <begin position="384"/>
        <end position="402"/>
    </location>
</feature>
<feature type="region of interest" description="Disordered" evidence="11">
    <location>
        <begin position="1"/>
        <end position="174"/>
    </location>
</feature>
<evidence type="ECO:0000256" key="1">
    <source>
        <dbReference type="ARBA" id="ARBA00004127"/>
    </source>
</evidence>
<keyword evidence="10" id="KW-0050">Antiport</keyword>
<gene>
    <name evidence="13" type="ORF">VTJ83DRAFT_4767</name>
</gene>
<evidence type="ECO:0000259" key="12">
    <source>
        <dbReference type="Pfam" id="PF01699"/>
    </source>
</evidence>
<proteinExistence type="inferred from homology"/>
<keyword evidence="14" id="KW-1185">Reference proteome</keyword>
<dbReference type="InterPro" id="IPR004798">
    <property type="entry name" value="CAX-like"/>
</dbReference>
<reference evidence="13 14" key="1">
    <citation type="journal article" date="2024" name="Commun. Biol.">
        <title>Comparative genomic analysis of thermophilic fungi reveals convergent evolutionary adaptations and gene losses.</title>
        <authorList>
            <person name="Steindorff A.S."/>
            <person name="Aguilar-Pontes M.V."/>
            <person name="Robinson A.J."/>
            <person name="Andreopoulos B."/>
            <person name="LaButti K."/>
            <person name="Kuo A."/>
            <person name="Mondo S."/>
            <person name="Riley R."/>
            <person name="Otillar R."/>
            <person name="Haridas S."/>
            <person name="Lipzen A."/>
            <person name="Grimwood J."/>
            <person name="Schmutz J."/>
            <person name="Clum A."/>
            <person name="Reid I.D."/>
            <person name="Moisan M.C."/>
            <person name="Butler G."/>
            <person name="Nguyen T.T.M."/>
            <person name="Dewar K."/>
            <person name="Conant G."/>
            <person name="Drula E."/>
            <person name="Henrissat B."/>
            <person name="Hansel C."/>
            <person name="Singer S."/>
            <person name="Hutchinson M.I."/>
            <person name="de Vries R.P."/>
            <person name="Natvig D.O."/>
            <person name="Powell A.J."/>
            <person name="Tsang A."/>
            <person name="Grigoriev I.V."/>
        </authorList>
    </citation>
    <scope>NUCLEOTIDE SEQUENCE [LARGE SCALE GENOMIC DNA]</scope>
    <source>
        <strain evidence="13 14">ATCC 22073</strain>
    </source>
</reference>
<feature type="transmembrane region" description="Helical" evidence="10">
    <location>
        <begin position="240"/>
        <end position="261"/>
    </location>
</feature>
<comment type="function">
    <text evidence="10">Has a role in promoting intracellular calcium ion sequestration via the exchange of calcium ions for hydrogen ions across the vacuolar membrane. Involved also in manganese ion homeostasis via its uptake into the vacuole.</text>
</comment>
<feature type="transmembrane region" description="Helical" evidence="10">
    <location>
        <begin position="508"/>
        <end position="530"/>
    </location>
</feature>
<sequence>MALGLFGPGTGELHHQQEEQQGQLQDQPPPSPPSPSLPPQQMEKHESAEPPATPAAAAAASPALMASRPASSSSATTLPASTPDSHCNEKPPSTAASPRSHEPHSHVYLSPLLRSVADGPSGSGSRSQPASPRLPLSARLPLHAGDLASSPRPPSAKSAPAKSHGPGAAPGAVAASGMSLLRRKLRVREMGESGRSGVHPAIFLRNVFRSASFASRAVNVLWPVVPAAVAVMFALPDHHLLVFILSYLAMVPCANLIGFAGQELSRKFPYVVGVIAETTLGSLVEIIIFIVLITSPEKSGVDYIQVIQAAILGSILATMLLCLGLCFVAGGLKREESSFSEAVSEAGNGLLLTAGFGLAIPTVFEHSLVGKIPYDELLDKTINLSRATAVLLMIAYMTYLFFQARTHHGIYDAVFETDEERDLKKKVQHIHHRLTFTECCVALAISIALVTIIAKALVDRIHYLVEERHVSDAFVGLILVPLVEKAAEHLTAIDDAYNQQMNFALSDVLGATLQTALFNGPLVVIVGWGLGKPMGFHFEVFDAVVLILSIITVGNFLRDQKSNYLEGALCVVVYVAIAVGAYNYPNPHHMAGPGGVDAHH</sequence>
<feature type="transmembrane region" description="Helical" evidence="10">
    <location>
        <begin position="268"/>
        <end position="294"/>
    </location>
</feature>
<feature type="transmembrane region" description="Helical" evidence="10">
    <location>
        <begin position="213"/>
        <end position="234"/>
    </location>
</feature>
<feature type="compositionally biased region" description="Low complexity" evidence="11">
    <location>
        <begin position="54"/>
        <end position="83"/>
    </location>
</feature>
<comment type="caution">
    <text evidence="10">Lacks conserved residue(s) required for the propagation of feature annotation.</text>
</comment>
<comment type="similarity">
    <text evidence="2 10">Belongs to the Ca(2+):cation antiporter (CaCA) (TC 2.A.19) family.</text>
</comment>